<protein>
    <submittedName>
        <fullName evidence="4">Uncharacterized protein</fullName>
    </submittedName>
</protein>
<feature type="compositionally biased region" description="Basic and acidic residues" evidence="3">
    <location>
        <begin position="96"/>
        <end position="107"/>
    </location>
</feature>
<evidence type="ECO:0000256" key="2">
    <source>
        <dbReference type="SAM" id="Coils"/>
    </source>
</evidence>
<dbReference type="AlphaFoldDB" id="A0A265NB82"/>
<dbReference type="PROSITE" id="PS51128">
    <property type="entry name" value="ZF_DKSA_2"/>
    <property type="match status" value="1"/>
</dbReference>
<comment type="caution">
    <text evidence="4">The sequence shown here is derived from an EMBL/GenBank/DDBJ whole genome shotgun (WGS) entry which is preliminary data.</text>
</comment>
<accession>A0A265NB82</accession>
<evidence type="ECO:0000313" key="4">
    <source>
        <dbReference type="EMBL" id="OZU88546.1"/>
    </source>
</evidence>
<feature type="coiled-coil region" evidence="2">
    <location>
        <begin position="5"/>
        <end position="32"/>
    </location>
</feature>
<dbReference type="PANTHER" id="PTHR33823">
    <property type="entry name" value="RNA POLYMERASE-BINDING TRANSCRIPTION FACTOR DKSA-RELATED"/>
    <property type="match status" value="1"/>
</dbReference>
<dbReference type="RefSeq" id="WP_094885643.1">
    <property type="nucleotide sequence ID" value="NZ_NPMS01000004.1"/>
</dbReference>
<evidence type="ECO:0000256" key="1">
    <source>
        <dbReference type="PROSITE-ProRule" id="PRU00510"/>
    </source>
</evidence>
<sequence>MTAHDQLTEGKLESLKNQLLEMKQETEKLMKNNQTDSPNDAIQELADYDNHPADMGTEQFEQERDAGLKLVRKDRMQEIENALEKIEHGTYGLSEKSGKPIPVERLEAQPTARNLVEEE</sequence>
<dbReference type="EMBL" id="NPMS01000004">
    <property type="protein sequence ID" value="OZU88546.1"/>
    <property type="molecule type" value="Genomic_DNA"/>
</dbReference>
<organism evidence="4 5">
    <name type="scientific">Virgibacillus indicus</name>
    <dbReference type="NCBI Taxonomy" id="2024554"/>
    <lineage>
        <taxon>Bacteria</taxon>
        <taxon>Bacillati</taxon>
        <taxon>Bacillota</taxon>
        <taxon>Bacilli</taxon>
        <taxon>Bacillales</taxon>
        <taxon>Bacillaceae</taxon>
        <taxon>Virgibacillus</taxon>
    </lineage>
</organism>
<dbReference type="SUPFAM" id="SSF109635">
    <property type="entry name" value="DnaK suppressor protein DksA, alpha-hairpin domain"/>
    <property type="match status" value="1"/>
</dbReference>
<feature type="zinc finger region" description="dksA C4-type" evidence="1">
    <location>
        <begin position="94"/>
        <end position="118"/>
    </location>
</feature>
<evidence type="ECO:0000256" key="3">
    <source>
        <dbReference type="SAM" id="MobiDB-lite"/>
    </source>
</evidence>
<keyword evidence="2" id="KW-0175">Coiled coil</keyword>
<dbReference type="OrthoDB" id="9811543at2"/>
<proteinExistence type="predicted"/>
<feature type="region of interest" description="Disordered" evidence="3">
    <location>
        <begin position="88"/>
        <end position="119"/>
    </location>
</feature>
<dbReference type="PANTHER" id="PTHR33823:SF4">
    <property type="entry name" value="GENERAL STRESS PROTEIN 16O"/>
    <property type="match status" value="1"/>
</dbReference>
<reference evidence="4 5" key="1">
    <citation type="submission" date="2017-08" db="EMBL/GenBank/DDBJ databases">
        <title>Virgibacillus indicus sp. nov. and Virgibacillus profoundi sp. nov, two moderately halophilic bacteria isolated from marine sediment by using the Microfluidic Streak Plate.</title>
        <authorList>
            <person name="Xu B."/>
            <person name="Hu B."/>
            <person name="Wang J."/>
            <person name="Zhu Y."/>
            <person name="Huang L."/>
            <person name="Du W."/>
            <person name="Huang Y."/>
        </authorList>
    </citation>
    <scope>NUCLEOTIDE SEQUENCE [LARGE SCALE GENOMIC DNA]</scope>
    <source>
        <strain evidence="4 5">IO3-P2-C2</strain>
    </source>
</reference>
<evidence type="ECO:0000313" key="5">
    <source>
        <dbReference type="Proteomes" id="UP000216498"/>
    </source>
</evidence>
<name>A0A265NB82_9BACI</name>
<dbReference type="Gene3D" id="1.20.120.910">
    <property type="entry name" value="DksA, coiled-coil domain"/>
    <property type="match status" value="1"/>
</dbReference>
<gene>
    <name evidence="4" type="ORF">CIL03_09585</name>
</gene>
<keyword evidence="5" id="KW-1185">Reference proteome</keyword>
<dbReference type="Proteomes" id="UP000216498">
    <property type="component" value="Unassembled WGS sequence"/>
</dbReference>
<dbReference type="InterPro" id="IPR037187">
    <property type="entry name" value="DnaK_N"/>
</dbReference>